<dbReference type="Gene3D" id="1.10.10.10">
    <property type="entry name" value="Winged helix-like DNA-binding domain superfamily/Winged helix DNA-binding domain"/>
    <property type="match status" value="1"/>
</dbReference>
<keyword evidence="3" id="KW-1185">Reference proteome</keyword>
<dbReference type="Pfam" id="PF20008">
    <property type="entry name" value="DUF6429"/>
    <property type="match status" value="1"/>
</dbReference>
<feature type="domain" description="DUF6429" evidence="1">
    <location>
        <begin position="3"/>
        <end position="72"/>
    </location>
</feature>
<dbReference type="Proteomes" id="UP000199031">
    <property type="component" value="Unassembled WGS sequence"/>
</dbReference>
<dbReference type="SUPFAM" id="SSF46785">
    <property type="entry name" value="Winged helix' DNA-binding domain"/>
    <property type="match status" value="1"/>
</dbReference>
<evidence type="ECO:0000313" key="2">
    <source>
        <dbReference type="EMBL" id="SFP66341.1"/>
    </source>
</evidence>
<protein>
    <recommendedName>
        <fullName evidence="1">DUF6429 domain-containing protein</fullName>
    </recommendedName>
</protein>
<dbReference type="AlphaFoldDB" id="A0A1I5S6P8"/>
<sequence>MQKDKINMLTLLLLYLNSWEEKGYFEPVRRAWKGHDFDTLNKLEEEGLITQSKTAKSLFLTEKGIEVAKGLESLLNNLKVE</sequence>
<name>A0A1I5S6P8_9BACT</name>
<proteinExistence type="predicted"/>
<evidence type="ECO:0000259" key="1">
    <source>
        <dbReference type="Pfam" id="PF20008"/>
    </source>
</evidence>
<dbReference type="InterPro" id="IPR036390">
    <property type="entry name" value="WH_DNA-bd_sf"/>
</dbReference>
<evidence type="ECO:0000313" key="3">
    <source>
        <dbReference type="Proteomes" id="UP000199031"/>
    </source>
</evidence>
<reference evidence="2 3" key="1">
    <citation type="submission" date="2016-10" db="EMBL/GenBank/DDBJ databases">
        <authorList>
            <person name="de Groot N.N."/>
        </authorList>
    </citation>
    <scope>NUCLEOTIDE SEQUENCE [LARGE SCALE GENOMIC DNA]</scope>
    <source>
        <strain evidence="2 3">DSM 28286</strain>
    </source>
</reference>
<organism evidence="2 3">
    <name type="scientific">Parafilimonas terrae</name>
    <dbReference type="NCBI Taxonomy" id="1465490"/>
    <lineage>
        <taxon>Bacteria</taxon>
        <taxon>Pseudomonadati</taxon>
        <taxon>Bacteroidota</taxon>
        <taxon>Chitinophagia</taxon>
        <taxon>Chitinophagales</taxon>
        <taxon>Chitinophagaceae</taxon>
        <taxon>Parafilimonas</taxon>
    </lineage>
</organism>
<dbReference type="EMBL" id="FOXQ01000001">
    <property type="protein sequence ID" value="SFP66341.1"/>
    <property type="molecule type" value="Genomic_DNA"/>
</dbReference>
<dbReference type="InterPro" id="IPR036388">
    <property type="entry name" value="WH-like_DNA-bd_sf"/>
</dbReference>
<dbReference type="RefSeq" id="WP_090654335.1">
    <property type="nucleotide sequence ID" value="NZ_FOXQ01000001.1"/>
</dbReference>
<dbReference type="OrthoDB" id="283330at2"/>
<accession>A0A1I5S6P8</accession>
<dbReference type="InterPro" id="IPR045489">
    <property type="entry name" value="DUF6429"/>
</dbReference>
<gene>
    <name evidence="2" type="ORF">SAMN05444277_101610</name>
</gene>
<dbReference type="STRING" id="1465490.SAMN05444277_101610"/>